<accession>A0ABS0SUH3</accession>
<organism evidence="2 3">
    <name type="scientific">Caulobacter hibisci</name>
    <dbReference type="NCBI Taxonomy" id="2035993"/>
    <lineage>
        <taxon>Bacteria</taxon>
        <taxon>Pseudomonadati</taxon>
        <taxon>Pseudomonadota</taxon>
        <taxon>Alphaproteobacteria</taxon>
        <taxon>Caulobacterales</taxon>
        <taxon>Caulobacteraceae</taxon>
        <taxon>Caulobacter</taxon>
    </lineage>
</organism>
<protein>
    <submittedName>
        <fullName evidence="2">Uncharacterized protein</fullName>
    </submittedName>
</protein>
<gene>
    <name evidence="2" type="ORF">I4Q42_06430</name>
</gene>
<dbReference type="RefSeq" id="WP_198575239.1">
    <property type="nucleotide sequence ID" value="NZ_JADWOX010000003.1"/>
</dbReference>
<sequence>MDAAPAGSPVPPLPTDIAFRRPRPEDEEPLTASGLADLLADLSESDPYFHRRNNHDRMQRLARRASHRLGRAFEAEWGLAHETIADALYFPVWTQLCAIVPLRRLARRFAGGDVVLIAAPSGDVALFDYWRENQALPLVFAQELRRRGVSVILIGDTARALRLTCAPPALWALDGPGPSDAVLGPETVRQIPDDLRNRAGLLLYDPRFWPADSGRAEIEAEPCSINIAQVEGVDGARTVDLGRDLSRRCLDEMLGVSLRAIAARIREIFAARDVRELHVSDVLTPVSCLLAAEARARGGVIHLWPHSANPVGVKARNPEGVRAISTVLRAGGEQWRTRFPEAAIHVRSDVMLPPGPGGPPAPAPDRLTIVLFGGARFHVAYPVFRIRRHEETLRTLVQGLLAIEPPPRVIFKPKGFWCSAEWFRGVAGDGAEILDLNAMALAAPNTLFVSVDHGSSALIEGIRLGVPGLIVRGQDVEDYTLLGGSPAPHLDVAAACALVAMLGDAAVVAGLVGPQVAWLDEETRDWPD</sequence>
<dbReference type="EMBL" id="JADWOX010000003">
    <property type="protein sequence ID" value="MBI1683297.1"/>
    <property type="molecule type" value="Genomic_DNA"/>
</dbReference>
<dbReference type="Proteomes" id="UP000639859">
    <property type="component" value="Unassembled WGS sequence"/>
</dbReference>
<comment type="caution">
    <text evidence="2">The sequence shown here is derived from an EMBL/GenBank/DDBJ whole genome shotgun (WGS) entry which is preliminary data.</text>
</comment>
<proteinExistence type="predicted"/>
<evidence type="ECO:0000256" key="1">
    <source>
        <dbReference type="SAM" id="MobiDB-lite"/>
    </source>
</evidence>
<evidence type="ECO:0000313" key="3">
    <source>
        <dbReference type="Proteomes" id="UP000639859"/>
    </source>
</evidence>
<keyword evidence="3" id="KW-1185">Reference proteome</keyword>
<name>A0ABS0SUH3_9CAUL</name>
<reference evidence="2 3" key="1">
    <citation type="submission" date="2020-11" db="EMBL/GenBank/DDBJ databases">
        <title>genome sequence of strain KACC 18849.</title>
        <authorList>
            <person name="Gao J."/>
            <person name="Zhang X."/>
        </authorList>
    </citation>
    <scope>NUCLEOTIDE SEQUENCE [LARGE SCALE GENOMIC DNA]</scope>
    <source>
        <strain evidence="2 3">KACC 18849</strain>
    </source>
</reference>
<feature type="region of interest" description="Disordered" evidence="1">
    <location>
        <begin position="1"/>
        <end position="29"/>
    </location>
</feature>
<evidence type="ECO:0000313" key="2">
    <source>
        <dbReference type="EMBL" id="MBI1683297.1"/>
    </source>
</evidence>